<feature type="transmembrane region" description="Helical" evidence="1">
    <location>
        <begin position="84"/>
        <end position="103"/>
    </location>
</feature>
<dbReference type="EMBL" id="JAFMYW010000006">
    <property type="protein sequence ID" value="MBO0950665.1"/>
    <property type="molecule type" value="Genomic_DNA"/>
</dbReference>
<evidence type="ECO:0000256" key="1">
    <source>
        <dbReference type="SAM" id="Phobius"/>
    </source>
</evidence>
<keyword evidence="1" id="KW-1133">Transmembrane helix</keyword>
<name>A0ABS3JKX3_9BACT</name>
<organism evidence="2 3">
    <name type="scientific">Fibrella forsythiae</name>
    <dbReference type="NCBI Taxonomy" id="2817061"/>
    <lineage>
        <taxon>Bacteria</taxon>
        <taxon>Pseudomonadati</taxon>
        <taxon>Bacteroidota</taxon>
        <taxon>Cytophagia</taxon>
        <taxon>Cytophagales</taxon>
        <taxon>Spirosomataceae</taxon>
        <taxon>Fibrella</taxon>
    </lineage>
</organism>
<keyword evidence="3" id="KW-1185">Reference proteome</keyword>
<dbReference type="RefSeq" id="WP_207330622.1">
    <property type="nucleotide sequence ID" value="NZ_JAFMYW010000006.1"/>
</dbReference>
<protein>
    <submittedName>
        <fullName evidence="2">Uncharacterized protein</fullName>
    </submittedName>
</protein>
<keyword evidence="1" id="KW-0472">Membrane</keyword>
<keyword evidence="1" id="KW-0812">Transmembrane</keyword>
<proteinExistence type="predicted"/>
<evidence type="ECO:0000313" key="2">
    <source>
        <dbReference type="EMBL" id="MBO0950665.1"/>
    </source>
</evidence>
<dbReference type="Proteomes" id="UP000664628">
    <property type="component" value="Unassembled WGS sequence"/>
</dbReference>
<feature type="transmembrane region" description="Helical" evidence="1">
    <location>
        <begin position="53"/>
        <end position="72"/>
    </location>
</feature>
<accession>A0ABS3JKX3</accession>
<comment type="caution">
    <text evidence="2">The sequence shown here is derived from an EMBL/GenBank/DDBJ whole genome shotgun (WGS) entry which is preliminary data.</text>
</comment>
<evidence type="ECO:0000313" key="3">
    <source>
        <dbReference type="Proteomes" id="UP000664628"/>
    </source>
</evidence>
<sequence length="114" mass="12973">MSEKVSNDLFDLKNDPRLSVYLYRAGFGCWLLYIMAGAPILASLRFYRTDLGMLSFCMMIAGLTASMVYDYHHNVALFTQKKKWLAIGYGILAALVYFVILGHKSPGLPNWLHF</sequence>
<gene>
    <name evidence="2" type="ORF">J2I46_18875</name>
</gene>
<feature type="transmembrane region" description="Helical" evidence="1">
    <location>
        <begin position="21"/>
        <end position="41"/>
    </location>
</feature>
<reference evidence="2 3" key="1">
    <citation type="submission" date="2021-03" db="EMBL/GenBank/DDBJ databases">
        <title>Fibrella sp. HMF5405 genome sequencing and assembly.</title>
        <authorList>
            <person name="Kang H."/>
            <person name="Kim H."/>
            <person name="Bae S."/>
            <person name="Joh K."/>
        </authorList>
    </citation>
    <scope>NUCLEOTIDE SEQUENCE [LARGE SCALE GENOMIC DNA]</scope>
    <source>
        <strain evidence="2 3">HMF5405</strain>
    </source>
</reference>